<keyword evidence="3" id="KW-1185">Reference proteome</keyword>
<feature type="region of interest" description="Disordered" evidence="1">
    <location>
        <begin position="1"/>
        <end position="41"/>
    </location>
</feature>
<proteinExistence type="predicted"/>
<evidence type="ECO:0000313" key="2">
    <source>
        <dbReference type="EMBL" id="MCI59060.1"/>
    </source>
</evidence>
<accession>A0A392TFR6</accession>
<comment type="caution">
    <text evidence="2">The sequence shown here is derived from an EMBL/GenBank/DDBJ whole genome shotgun (WGS) entry which is preliminary data.</text>
</comment>
<evidence type="ECO:0000313" key="3">
    <source>
        <dbReference type="Proteomes" id="UP000265520"/>
    </source>
</evidence>
<feature type="compositionally biased region" description="Low complexity" evidence="1">
    <location>
        <begin position="18"/>
        <end position="28"/>
    </location>
</feature>
<dbReference type="EMBL" id="LXQA010556466">
    <property type="protein sequence ID" value="MCI59060.1"/>
    <property type="molecule type" value="Genomic_DNA"/>
</dbReference>
<reference evidence="2 3" key="1">
    <citation type="journal article" date="2018" name="Front. Plant Sci.">
        <title>Red Clover (Trifolium pratense) and Zigzag Clover (T. medium) - A Picture of Genomic Similarities and Differences.</title>
        <authorList>
            <person name="Dluhosova J."/>
            <person name="Istvanek J."/>
            <person name="Nedelnik J."/>
            <person name="Repkova J."/>
        </authorList>
    </citation>
    <scope>NUCLEOTIDE SEQUENCE [LARGE SCALE GENOMIC DNA]</scope>
    <source>
        <strain evidence="3">cv. 10/8</strain>
        <tissue evidence="2">Leaf</tissue>
    </source>
</reference>
<evidence type="ECO:0000256" key="1">
    <source>
        <dbReference type="SAM" id="MobiDB-lite"/>
    </source>
</evidence>
<sequence length="41" mass="4443">MNDASTDTETDHGFQVKSSSEQGSSSSGVNQNAMLLRKLRK</sequence>
<name>A0A392TFR6_9FABA</name>
<dbReference type="Proteomes" id="UP000265520">
    <property type="component" value="Unassembled WGS sequence"/>
</dbReference>
<dbReference type="AlphaFoldDB" id="A0A392TFR6"/>
<feature type="non-terminal residue" evidence="2">
    <location>
        <position position="41"/>
    </location>
</feature>
<organism evidence="2 3">
    <name type="scientific">Trifolium medium</name>
    <dbReference type="NCBI Taxonomy" id="97028"/>
    <lineage>
        <taxon>Eukaryota</taxon>
        <taxon>Viridiplantae</taxon>
        <taxon>Streptophyta</taxon>
        <taxon>Embryophyta</taxon>
        <taxon>Tracheophyta</taxon>
        <taxon>Spermatophyta</taxon>
        <taxon>Magnoliopsida</taxon>
        <taxon>eudicotyledons</taxon>
        <taxon>Gunneridae</taxon>
        <taxon>Pentapetalae</taxon>
        <taxon>rosids</taxon>
        <taxon>fabids</taxon>
        <taxon>Fabales</taxon>
        <taxon>Fabaceae</taxon>
        <taxon>Papilionoideae</taxon>
        <taxon>50 kb inversion clade</taxon>
        <taxon>NPAAA clade</taxon>
        <taxon>Hologalegina</taxon>
        <taxon>IRL clade</taxon>
        <taxon>Trifolieae</taxon>
        <taxon>Trifolium</taxon>
    </lineage>
</organism>
<protein>
    <submittedName>
        <fullName evidence="2">Uncharacterized protein</fullName>
    </submittedName>
</protein>